<dbReference type="EMBL" id="JAAZNV010000006">
    <property type="protein sequence ID" value="NMB91395.1"/>
    <property type="molecule type" value="Genomic_DNA"/>
</dbReference>
<gene>
    <name evidence="2" type="ORF">GYA37_00945</name>
</gene>
<name>A0A7X9E6J6_UNCKA</name>
<dbReference type="Proteomes" id="UP000590542">
    <property type="component" value="Unassembled WGS sequence"/>
</dbReference>
<reference evidence="2 3" key="1">
    <citation type="journal article" date="2020" name="Biotechnol. Biofuels">
        <title>New insights from the biogas microbiome by comprehensive genome-resolved metagenomics of nearly 1600 species originating from multiple anaerobic digesters.</title>
        <authorList>
            <person name="Campanaro S."/>
            <person name="Treu L."/>
            <person name="Rodriguez-R L.M."/>
            <person name="Kovalovszki A."/>
            <person name="Ziels R.M."/>
            <person name="Maus I."/>
            <person name="Zhu X."/>
            <person name="Kougias P.G."/>
            <person name="Basile A."/>
            <person name="Luo G."/>
            <person name="Schluter A."/>
            <person name="Konstantinidis K.T."/>
            <person name="Angelidaki I."/>
        </authorList>
    </citation>
    <scope>NUCLEOTIDE SEQUENCE [LARGE SCALE GENOMIC DNA]</scope>
    <source>
        <strain evidence="2">AS27yjCOA_202</strain>
    </source>
</reference>
<evidence type="ECO:0000313" key="3">
    <source>
        <dbReference type="Proteomes" id="UP000590542"/>
    </source>
</evidence>
<comment type="caution">
    <text evidence="2">The sequence shown here is derived from an EMBL/GenBank/DDBJ whole genome shotgun (WGS) entry which is preliminary data.</text>
</comment>
<proteinExistence type="predicted"/>
<evidence type="ECO:0000256" key="1">
    <source>
        <dbReference type="SAM" id="Phobius"/>
    </source>
</evidence>
<organism evidence="2 3">
    <name type="scientific">candidate division WWE3 bacterium</name>
    <dbReference type="NCBI Taxonomy" id="2053526"/>
    <lineage>
        <taxon>Bacteria</taxon>
        <taxon>Katanobacteria</taxon>
    </lineage>
</organism>
<dbReference type="AlphaFoldDB" id="A0A7X9E6J6"/>
<evidence type="ECO:0000313" key="2">
    <source>
        <dbReference type="EMBL" id="NMB91395.1"/>
    </source>
</evidence>
<protein>
    <submittedName>
        <fullName evidence="2">TFIIB-type zinc ribbon-containing protein</fullName>
    </submittedName>
</protein>
<keyword evidence="1" id="KW-0472">Membrane</keyword>
<keyword evidence="1" id="KW-0812">Transmembrane</keyword>
<keyword evidence="1" id="KW-1133">Transmembrane helix</keyword>
<accession>A0A7X9E6J6</accession>
<sequence length="314" mass="35106">MKRTCPFCKSTLHGNDIFFCTSCGNILPDNVQLKEFSLRNVRSIDGVQNYPTSSFKFLKNIFKKASNVLDSKTLLVGIGVGVLIATCFYLLVRFTLFSSNNSNETKVMEVNKRSDNDNLASNPSIVNLNINLSSGTFGQFKVSNLVPGDVDLYMETNDFSSFEPYFNFLGGEVFTLYENIKESVKQFYCAFLSTKDGKQYWSFLVFPSKEDINTGGYSGLATKRINDVLVISTSDLMIEEIESSISGTQKSLSLNPSYVLIKNSLPVEGKMFLMALNNDKKSEALNVLDKTTSEELKLIISSFKELDSNFIVIK</sequence>
<feature type="transmembrane region" description="Helical" evidence="1">
    <location>
        <begin position="73"/>
        <end position="92"/>
    </location>
</feature>